<evidence type="ECO:0000313" key="1">
    <source>
        <dbReference type="EMBL" id="GBL82862.1"/>
    </source>
</evidence>
<organism evidence="1 2">
    <name type="scientific">Araneus ventricosus</name>
    <name type="common">Orbweaver spider</name>
    <name type="synonym">Epeira ventricosa</name>
    <dbReference type="NCBI Taxonomy" id="182803"/>
    <lineage>
        <taxon>Eukaryota</taxon>
        <taxon>Metazoa</taxon>
        <taxon>Ecdysozoa</taxon>
        <taxon>Arthropoda</taxon>
        <taxon>Chelicerata</taxon>
        <taxon>Arachnida</taxon>
        <taxon>Araneae</taxon>
        <taxon>Araneomorphae</taxon>
        <taxon>Entelegynae</taxon>
        <taxon>Araneoidea</taxon>
        <taxon>Araneidae</taxon>
        <taxon>Araneus</taxon>
    </lineage>
</organism>
<dbReference type="Proteomes" id="UP000499080">
    <property type="component" value="Unassembled WGS sequence"/>
</dbReference>
<accession>A0A4Y2ASA3</accession>
<dbReference type="AlphaFoldDB" id="A0A4Y2ASA3"/>
<evidence type="ECO:0000313" key="2">
    <source>
        <dbReference type="Proteomes" id="UP000499080"/>
    </source>
</evidence>
<sequence>MIIFSVRWFGKWCFGEIKPKFMYSCNMSIHLVLGRGLQDLVFGIGGSRVRNPIPTVILRKCRLGAPVNCCGGLGTEICVVLVNFPRFRNMRNIPNSHCVVAKLNDYIIK</sequence>
<dbReference type="EMBL" id="BGPR01000030">
    <property type="protein sequence ID" value="GBL82862.1"/>
    <property type="molecule type" value="Genomic_DNA"/>
</dbReference>
<keyword evidence="2" id="KW-1185">Reference proteome</keyword>
<comment type="caution">
    <text evidence="1">The sequence shown here is derived from an EMBL/GenBank/DDBJ whole genome shotgun (WGS) entry which is preliminary data.</text>
</comment>
<name>A0A4Y2ASA3_ARAVE</name>
<reference evidence="1 2" key="1">
    <citation type="journal article" date="2019" name="Sci. Rep.">
        <title>Orb-weaving spider Araneus ventricosus genome elucidates the spidroin gene catalogue.</title>
        <authorList>
            <person name="Kono N."/>
            <person name="Nakamura H."/>
            <person name="Ohtoshi R."/>
            <person name="Moran D.A.P."/>
            <person name="Shinohara A."/>
            <person name="Yoshida Y."/>
            <person name="Fujiwara M."/>
            <person name="Mori M."/>
            <person name="Tomita M."/>
            <person name="Arakawa K."/>
        </authorList>
    </citation>
    <scope>NUCLEOTIDE SEQUENCE [LARGE SCALE GENOMIC DNA]</scope>
</reference>
<gene>
    <name evidence="1" type="ORF">AVEN_106380_1</name>
</gene>
<proteinExistence type="predicted"/>
<protein>
    <submittedName>
        <fullName evidence="1">Uncharacterized protein</fullName>
    </submittedName>
</protein>